<evidence type="ECO:0000313" key="1">
    <source>
        <dbReference type="EMBL" id="JAH98543.1"/>
    </source>
</evidence>
<reference evidence="1" key="2">
    <citation type="journal article" date="2015" name="Fish Shellfish Immunol.">
        <title>Early steps in the European eel (Anguilla anguilla)-Vibrio vulnificus interaction in the gills: Role of the RtxA13 toxin.</title>
        <authorList>
            <person name="Callol A."/>
            <person name="Pajuelo D."/>
            <person name="Ebbesson L."/>
            <person name="Teles M."/>
            <person name="MacKenzie S."/>
            <person name="Amaro C."/>
        </authorList>
    </citation>
    <scope>NUCLEOTIDE SEQUENCE</scope>
</reference>
<organism evidence="1">
    <name type="scientific">Anguilla anguilla</name>
    <name type="common">European freshwater eel</name>
    <name type="synonym">Muraena anguilla</name>
    <dbReference type="NCBI Taxonomy" id="7936"/>
    <lineage>
        <taxon>Eukaryota</taxon>
        <taxon>Metazoa</taxon>
        <taxon>Chordata</taxon>
        <taxon>Craniata</taxon>
        <taxon>Vertebrata</taxon>
        <taxon>Euteleostomi</taxon>
        <taxon>Actinopterygii</taxon>
        <taxon>Neopterygii</taxon>
        <taxon>Teleostei</taxon>
        <taxon>Anguilliformes</taxon>
        <taxon>Anguillidae</taxon>
        <taxon>Anguilla</taxon>
    </lineage>
</organism>
<protein>
    <submittedName>
        <fullName evidence="1">Uncharacterized protein</fullName>
    </submittedName>
</protein>
<proteinExistence type="predicted"/>
<dbReference type="AlphaFoldDB" id="A0A0E9XA16"/>
<dbReference type="EMBL" id="GBXM01010034">
    <property type="protein sequence ID" value="JAH98543.1"/>
    <property type="molecule type" value="Transcribed_RNA"/>
</dbReference>
<reference evidence="1" key="1">
    <citation type="submission" date="2014-11" db="EMBL/GenBank/DDBJ databases">
        <authorList>
            <person name="Amaro Gonzalez C."/>
        </authorList>
    </citation>
    <scope>NUCLEOTIDE SEQUENCE</scope>
</reference>
<sequence>MGAEWLRGLRWPFYSQLGRQVCPVQPLQWWVRLGLPLELSFQASASPYSARPRPLCCERPWTIATTIMKIMKMQSRALKQRSLKACKMTNHLKN</sequence>
<name>A0A0E9XA16_ANGAN</name>
<accession>A0A0E9XA16</accession>